<keyword evidence="7 18" id="KW-0732">Signal</keyword>
<dbReference type="GO" id="GO:0004674">
    <property type="term" value="F:protein serine/threonine kinase activity"/>
    <property type="evidence" value="ECO:0007669"/>
    <property type="project" value="UniProtKB-KW"/>
</dbReference>
<evidence type="ECO:0000256" key="2">
    <source>
        <dbReference type="ARBA" id="ARBA00004167"/>
    </source>
</evidence>
<evidence type="ECO:0000256" key="6">
    <source>
        <dbReference type="ARBA" id="ARBA00022723"/>
    </source>
</evidence>
<dbReference type="GeneID" id="111282150"/>
<feature type="chain" id="PRO_5028470366" evidence="18">
    <location>
        <begin position="29"/>
        <end position="289"/>
    </location>
</feature>
<protein>
    <submittedName>
        <fullName evidence="22">RING-H2 finger protein ATL21A</fullName>
    </submittedName>
</protein>
<evidence type="ECO:0000256" key="1">
    <source>
        <dbReference type="ARBA" id="ARBA00000900"/>
    </source>
</evidence>
<dbReference type="PANTHER" id="PTHR46279:SF9">
    <property type="entry name" value="OS01G0116300 PROTEIN"/>
    <property type="match status" value="1"/>
</dbReference>
<evidence type="ECO:0000256" key="11">
    <source>
        <dbReference type="ARBA" id="ARBA00022989"/>
    </source>
</evidence>
<proteinExistence type="inferred from homology"/>
<evidence type="ECO:0000256" key="3">
    <source>
        <dbReference type="ARBA" id="ARBA00004906"/>
    </source>
</evidence>
<comment type="subcellular location">
    <subcellularLocation>
        <location evidence="2">Membrane</location>
        <topology evidence="2">Single-pass membrane protein</topology>
    </subcellularLocation>
</comment>
<evidence type="ECO:0000256" key="17">
    <source>
        <dbReference type="SAM" id="Phobius"/>
    </source>
</evidence>
<dbReference type="AlphaFoldDB" id="A0A6P5XC28"/>
<dbReference type="InterPro" id="IPR025287">
    <property type="entry name" value="WAK_GUB"/>
</dbReference>
<dbReference type="GO" id="GO:0016020">
    <property type="term" value="C:membrane"/>
    <property type="evidence" value="ECO:0007669"/>
    <property type="project" value="UniProtKB-SubCell"/>
</dbReference>
<keyword evidence="10" id="KW-0862">Zinc</keyword>
<keyword evidence="11 17" id="KW-1133">Transmembrane helix</keyword>
<evidence type="ECO:0000256" key="10">
    <source>
        <dbReference type="ARBA" id="ARBA00022833"/>
    </source>
</evidence>
<comment type="catalytic activity">
    <reaction evidence="16">
        <text>L-seryl-[protein] + ATP = O-phospho-L-seryl-[protein] + ADP + H(+)</text>
        <dbReference type="Rhea" id="RHEA:17989"/>
        <dbReference type="Rhea" id="RHEA-COMP:9863"/>
        <dbReference type="Rhea" id="RHEA-COMP:11604"/>
        <dbReference type="ChEBI" id="CHEBI:15378"/>
        <dbReference type="ChEBI" id="CHEBI:29999"/>
        <dbReference type="ChEBI" id="CHEBI:30616"/>
        <dbReference type="ChEBI" id="CHEBI:83421"/>
        <dbReference type="ChEBI" id="CHEBI:456216"/>
        <dbReference type="EC" id="2.7.11.1"/>
    </reaction>
</comment>
<evidence type="ECO:0000313" key="21">
    <source>
        <dbReference type="Proteomes" id="UP000515121"/>
    </source>
</evidence>
<dbReference type="GO" id="GO:0008270">
    <property type="term" value="F:zinc ion binding"/>
    <property type="evidence" value="ECO:0007669"/>
    <property type="project" value="UniProtKB-KW"/>
</dbReference>
<feature type="signal peptide" evidence="18">
    <location>
        <begin position="1"/>
        <end position="28"/>
    </location>
</feature>
<sequence>MRNPQLLSFSIALKFSLFIFLFIFPIQARKTPQICSSSCGDIKNISYPFRLKGDPADCGDPDYELYCENNKTILNFHAGLYYVKRISYDERIIRLVDINLASGSCSLPYRSLGIDEVMGDGRYNSEYLHPHATFVRCSEEINNMASSRVPCLSGNTSQIYVNYTDYRLYYPDIPSSCNIISMVLTDHPDDKLNFPSNYEAIRQILQLGFDLNWTVECRDCTARGGYCQFPTDKSRAFQCKKEEDSATQIRRAIIYLFSIFLFGLIIFFRFILAPLVVFVFILHKCFSRR</sequence>
<evidence type="ECO:0000256" key="16">
    <source>
        <dbReference type="ARBA" id="ARBA00048679"/>
    </source>
</evidence>
<keyword evidence="9" id="KW-0833">Ubl conjugation pathway</keyword>
<keyword evidence="8" id="KW-0863">Zinc-finger</keyword>
<dbReference type="PANTHER" id="PTHR46279">
    <property type="entry name" value="RING/U-BOX SUPERFAMILY PROTEIN"/>
    <property type="match status" value="1"/>
</dbReference>
<keyword evidence="13" id="KW-0325">Glycoprotein</keyword>
<evidence type="ECO:0000256" key="18">
    <source>
        <dbReference type="SAM" id="SignalP"/>
    </source>
</evidence>
<evidence type="ECO:0000256" key="13">
    <source>
        <dbReference type="ARBA" id="ARBA00023180"/>
    </source>
</evidence>
<evidence type="ECO:0000256" key="12">
    <source>
        <dbReference type="ARBA" id="ARBA00023136"/>
    </source>
</evidence>
<dbReference type="OrthoDB" id="1146903at2759"/>
<dbReference type="Pfam" id="PF13947">
    <property type="entry name" value="GUB_WAK_bind"/>
    <property type="match status" value="1"/>
</dbReference>
<dbReference type="Proteomes" id="UP000515121">
    <property type="component" value="Unplaced"/>
</dbReference>
<dbReference type="Pfam" id="PF14380">
    <property type="entry name" value="WAK_assoc"/>
    <property type="match status" value="1"/>
</dbReference>
<evidence type="ECO:0000259" key="19">
    <source>
        <dbReference type="Pfam" id="PF13947"/>
    </source>
</evidence>
<dbReference type="GO" id="GO:0061630">
    <property type="term" value="F:ubiquitin protein ligase activity"/>
    <property type="evidence" value="ECO:0007669"/>
    <property type="project" value="UniProtKB-EC"/>
</dbReference>
<gene>
    <name evidence="22" type="primary">LOC111282150</name>
</gene>
<comment type="similarity">
    <text evidence="14">Belongs to the RING-type zinc finger family. ATL subfamily.</text>
</comment>
<comment type="pathway">
    <text evidence="3">Protein modification; protein ubiquitination.</text>
</comment>
<keyword evidence="12 17" id="KW-0472">Membrane</keyword>
<keyword evidence="5 17" id="KW-0812">Transmembrane</keyword>
<evidence type="ECO:0000256" key="9">
    <source>
        <dbReference type="ARBA" id="ARBA00022786"/>
    </source>
</evidence>
<keyword evidence="21" id="KW-1185">Reference proteome</keyword>
<evidence type="ECO:0000256" key="14">
    <source>
        <dbReference type="ARBA" id="ARBA00024209"/>
    </source>
</evidence>
<evidence type="ECO:0000256" key="15">
    <source>
        <dbReference type="ARBA" id="ARBA00047899"/>
    </source>
</evidence>
<reference evidence="22" key="1">
    <citation type="submission" date="2025-08" db="UniProtKB">
        <authorList>
            <consortium name="RefSeq"/>
        </authorList>
    </citation>
    <scope>IDENTIFICATION</scope>
    <source>
        <tissue evidence="22">Fruit stalk</tissue>
    </source>
</reference>
<keyword evidence="6" id="KW-0479">Metal-binding</keyword>
<feature type="domain" description="Wall-associated receptor kinase C-terminal" evidence="20">
    <location>
        <begin position="170"/>
        <end position="240"/>
    </location>
</feature>
<evidence type="ECO:0000256" key="5">
    <source>
        <dbReference type="ARBA" id="ARBA00022692"/>
    </source>
</evidence>
<comment type="catalytic activity">
    <reaction evidence="15">
        <text>L-threonyl-[protein] + ATP = O-phospho-L-threonyl-[protein] + ADP + H(+)</text>
        <dbReference type="Rhea" id="RHEA:46608"/>
        <dbReference type="Rhea" id="RHEA-COMP:11060"/>
        <dbReference type="Rhea" id="RHEA-COMP:11605"/>
        <dbReference type="ChEBI" id="CHEBI:15378"/>
        <dbReference type="ChEBI" id="CHEBI:30013"/>
        <dbReference type="ChEBI" id="CHEBI:30616"/>
        <dbReference type="ChEBI" id="CHEBI:61977"/>
        <dbReference type="ChEBI" id="CHEBI:456216"/>
        <dbReference type="EC" id="2.7.11.1"/>
    </reaction>
</comment>
<evidence type="ECO:0000256" key="7">
    <source>
        <dbReference type="ARBA" id="ARBA00022729"/>
    </source>
</evidence>
<evidence type="ECO:0000259" key="20">
    <source>
        <dbReference type="Pfam" id="PF14380"/>
    </source>
</evidence>
<evidence type="ECO:0000313" key="22">
    <source>
        <dbReference type="RefSeq" id="XP_022725853.1"/>
    </source>
</evidence>
<dbReference type="InterPro" id="IPR032872">
    <property type="entry name" value="WAK_assoc_C"/>
</dbReference>
<feature type="transmembrane region" description="Helical" evidence="17">
    <location>
        <begin position="253"/>
        <end position="282"/>
    </location>
</feature>
<dbReference type="InterPro" id="IPR046948">
    <property type="entry name" value="ATL20-22-like"/>
</dbReference>
<dbReference type="RefSeq" id="XP_022725853.1">
    <property type="nucleotide sequence ID" value="XM_022870118.1"/>
</dbReference>
<keyword evidence="4" id="KW-0808">Transferase</keyword>
<organism evidence="21 22">
    <name type="scientific">Durio zibethinus</name>
    <name type="common">Durian</name>
    <dbReference type="NCBI Taxonomy" id="66656"/>
    <lineage>
        <taxon>Eukaryota</taxon>
        <taxon>Viridiplantae</taxon>
        <taxon>Streptophyta</taxon>
        <taxon>Embryophyta</taxon>
        <taxon>Tracheophyta</taxon>
        <taxon>Spermatophyta</taxon>
        <taxon>Magnoliopsida</taxon>
        <taxon>eudicotyledons</taxon>
        <taxon>Gunneridae</taxon>
        <taxon>Pentapetalae</taxon>
        <taxon>rosids</taxon>
        <taxon>malvids</taxon>
        <taxon>Malvales</taxon>
        <taxon>Malvaceae</taxon>
        <taxon>Helicteroideae</taxon>
        <taxon>Durio</taxon>
    </lineage>
</organism>
<comment type="catalytic activity">
    <reaction evidence="1">
        <text>S-ubiquitinyl-[E2 ubiquitin-conjugating enzyme]-L-cysteine + [acceptor protein]-L-lysine = [E2 ubiquitin-conjugating enzyme]-L-cysteine + N(6)-ubiquitinyl-[acceptor protein]-L-lysine.</text>
        <dbReference type="EC" id="2.3.2.27"/>
    </reaction>
</comment>
<feature type="domain" description="Wall-associated receptor kinase galacturonan-binding" evidence="19">
    <location>
        <begin position="35"/>
        <end position="97"/>
    </location>
</feature>
<evidence type="ECO:0000256" key="4">
    <source>
        <dbReference type="ARBA" id="ARBA00022679"/>
    </source>
</evidence>
<evidence type="ECO:0000256" key="8">
    <source>
        <dbReference type="ARBA" id="ARBA00022771"/>
    </source>
</evidence>
<dbReference type="GO" id="GO:0030247">
    <property type="term" value="F:polysaccharide binding"/>
    <property type="evidence" value="ECO:0007669"/>
    <property type="project" value="InterPro"/>
</dbReference>
<dbReference type="KEGG" id="dzi:111282150"/>
<name>A0A6P5XC28_DURZI</name>
<accession>A0A6P5XC28</accession>